<dbReference type="PROSITE" id="PS51257">
    <property type="entry name" value="PROKAR_LIPOPROTEIN"/>
    <property type="match status" value="1"/>
</dbReference>
<feature type="chain" id="PRO_5017059310" evidence="1">
    <location>
        <begin position="21"/>
        <end position="150"/>
    </location>
</feature>
<evidence type="ECO:0000313" key="3">
    <source>
        <dbReference type="Proteomes" id="UP000252107"/>
    </source>
</evidence>
<sequence length="150" mass="16495">MKKLISITALIIFSLGIVSCENSQTNTSKETQINPTPSAKIEPTKETSITTLLPTDTSQKPTTKQPEIGTIKEMVNGDIMCYVTLVDEKGIEHNVGALFEICAEQATFLNKKVRAFYEIHSVNDCESAEPCGKSREESLIAKLEILSEKS</sequence>
<proteinExistence type="predicted"/>
<gene>
    <name evidence="2" type="ORF">A6770_01490</name>
</gene>
<organism evidence="2 3">
    <name type="scientific">Nostoc minutum NIES-26</name>
    <dbReference type="NCBI Taxonomy" id="1844469"/>
    <lineage>
        <taxon>Bacteria</taxon>
        <taxon>Bacillati</taxon>
        <taxon>Cyanobacteriota</taxon>
        <taxon>Cyanophyceae</taxon>
        <taxon>Nostocales</taxon>
        <taxon>Nostocaceae</taxon>
        <taxon>Nostoc</taxon>
    </lineage>
</organism>
<keyword evidence="3" id="KW-1185">Reference proteome</keyword>
<protein>
    <submittedName>
        <fullName evidence="2">Uncharacterized protein</fullName>
    </submittedName>
</protein>
<accession>A0A367QZK2</accession>
<evidence type="ECO:0000256" key="1">
    <source>
        <dbReference type="SAM" id="SignalP"/>
    </source>
</evidence>
<dbReference type="EMBL" id="LXQD01000295">
    <property type="protein sequence ID" value="RCJ29090.1"/>
    <property type="molecule type" value="Genomic_DNA"/>
</dbReference>
<evidence type="ECO:0000313" key="2">
    <source>
        <dbReference type="EMBL" id="RCJ29090.1"/>
    </source>
</evidence>
<name>A0A367QZK2_9NOSO</name>
<comment type="caution">
    <text evidence="2">The sequence shown here is derived from an EMBL/GenBank/DDBJ whole genome shotgun (WGS) entry which is preliminary data.</text>
</comment>
<keyword evidence="1" id="KW-0732">Signal</keyword>
<reference evidence="2" key="1">
    <citation type="submission" date="2016-04" db="EMBL/GenBank/DDBJ databases">
        <authorList>
            <person name="Tabuchi Yagui T.R."/>
        </authorList>
    </citation>
    <scope>NUCLEOTIDE SEQUENCE [LARGE SCALE GENOMIC DNA]</scope>
    <source>
        <strain evidence="2">NIES-26</strain>
    </source>
</reference>
<dbReference type="Proteomes" id="UP000252107">
    <property type="component" value="Unassembled WGS sequence"/>
</dbReference>
<dbReference type="AlphaFoldDB" id="A0A367QZK2"/>
<feature type="signal peptide" evidence="1">
    <location>
        <begin position="1"/>
        <end position="20"/>
    </location>
</feature>